<gene>
    <name evidence="9" type="ORF">HF896_02550</name>
</gene>
<evidence type="ECO:0000256" key="5">
    <source>
        <dbReference type="ARBA" id="ARBA00022918"/>
    </source>
</evidence>
<dbReference type="GO" id="GO:0046872">
    <property type="term" value="F:metal ion binding"/>
    <property type="evidence" value="ECO:0007669"/>
    <property type="project" value="UniProtKB-KW"/>
</dbReference>
<proteinExistence type="inferred from homology"/>
<dbReference type="CDD" id="cd03487">
    <property type="entry name" value="RT_Bac_retron_II"/>
    <property type="match status" value="1"/>
</dbReference>
<evidence type="ECO:0000256" key="4">
    <source>
        <dbReference type="ARBA" id="ARBA00022842"/>
    </source>
</evidence>
<sequence>MSPSATSAPSYSQRRIGTLQALHVPLGLPASDLLALAERADGLYRVAKRITKPDGSIRIAYDTLDPLKGVHRRVKSQILDHVSYPAYLTGSIKGCDAKVNASLHARARIVINEDISGFFPSTSADRVFSIWHNFFGFSEEVARCLTRLTTRHGELPQGAITSSFLANLVFWRDEPALHDKFAAQGLVYSRYVDDIAVSSKTFLTNKEKTDVIRQVYGMLLKHGYRAKRAKHEIATSARRMAVTKLAVNSKPGLDGATRDKTRAVVQAVEQRSAQGEVLSFDRGPYAQAMGKVLHLERFHPGDAAPLKRRLLALKEAAASITSSHPSTWRPNEKKLGSHS</sequence>
<dbReference type="InterPro" id="IPR000477">
    <property type="entry name" value="RT_dom"/>
</dbReference>
<feature type="domain" description="Reverse transcriptase" evidence="8">
    <location>
        <begin position="1"/>
        <end position="244"/>
    </location>
</feature>
<evidence type="ECO:0000256" key="7">
    <source>
        <dbReference type="ARBA" id="ARBA00034120"/>
    </source>
</evidence>
<keyword evidence="3" id="KW-0479">Metal-binding</keyword>
<dbReference type="Proteomes" id="UP000500755">
    <property type="component" value="Chromosome"/>
</dbReference>
<evidence type="ECO:0000256" key="6">
    <source>
        <dbReference type="ARBA" id="ARBA00023118"/>
    </source>
</evidence>
<evidence type="ECO:0000259" key="8">
    <source>
        <dbReference type="PROSITE" id="PS50878"/>
    </source>
</evidence>
<evidence type="ECO:0000313" key="9">
    <source>
        <dbReference type="EMBL" id="QKD42551.1"/>
    </source>
</evidence>
<dbReference type="EMBL" id="CP051298">
    <property type="protein sequence ID" value="QKD42551.1"/>
    <property type="molecule type" value="Genomic_DNA"/>
</dbReference>
<evidence type="ECO:0000256" key="3">
    <source>
        <dbReference type="ARBA" id="ARBA00022723"/>
    </source>
</evidence>
<evidence type="ECO:0000313" key="10">
    <source>
        <dbReference type="Proteomes" id="UP000500755"/>
    </source>
</evidence>
<dbReference type="GO" id="GO:0003723">
    <property type="term" value="F:RNA binding"/>
    <property type="evidence" value="ECO:0007669"/>
    <property type="project" value="InterPro"/>
</dbReference>
<evidence type="ECO:0000256" key="2">
    <source>
        <dbReference type="ARBA" id="ARBA00022695"/>
    </source>
</evidence>
<dbReference type="GO" id="GO:0051607">
    <property type="term" value="P:defense response to virus"/>
    <property type="evidence" value="ECO:0007669"/>
    <property type="project" value="UniProtKB-KW"/>
</dbReference>
<organism evidence="9 10">
    <name type="scientific">Alicycliphilus denitrificans</name>
    <dbReference type="NCBI Taxonomy" id="179636"/>
    <lineage>
        <taxon>Bacteria</taxon>
        <taxon>Pseudomonadati</taxon>
        <taxon>Pseudomonadota</taxon>
        <taxon>Betaproteobacteria</taxon>
        <taxon>Burkholderiales</taxon>
        <taxon>Comamonadaceae</taxon>
        <taxon>Alicycliphilus</taxon>
    </lineage>
</organism>
<keyword evidence="4" id="KW-0460">Magnesium</keyword>
<dbReference type="InterPro" id="IPR043502">
    <property type="entry name" value="DNA/RNA_pol_sf"/>
</dbReference>
<dbReference type="PROSITE" id="PS50878">
    <property type="entry name" value="RT_POL"/>
    <property type="match status" value="1"/>
</dbReference>
<keyword evidence="2" id="KW-0548">Nucleotidyltransferase</keyword>
<dbReference type="InterPro" id="IPR000123">
    <property type="entry name" value="Reverse_transcriptase_msDNA"/>
</dbReference>
<dbReference type="AlphaFoldDB" id="A0A858ZPR6"/>
<comment type="similarity">
    <text evidence="7">Belongs to the bacterial reverse transcriptase family.</text>
</comment>
<dbReference type="GO" id="GO:0003964">
    <property type="term" value="F:RNA-directed DNA polymerase activity"/>
    <property type="evidence" value="ECO:0007669"/>
    <property type="project" value="UniProtKB-KW"/>
</dbReference>
<keyword evidence="1" id="KW-0808">Transferase</keyword>
<dbReference type="PRINTS" id="PR00866">
    <property type="entry name" value="RNADNAPOLMS"/>
</dbReference>
<keyword evidence="6" id="KW-0051">Antiviral defense</keyword>
<dbReference type="SUPFAM" id="SSF56672">
    <property type="entry name" value="DNA/RNA polymerases"/>
    <property type="match status" value="1"/>
</dbReference>
<dbReference type="RefSeq" id="WP_168727642.1">
    <property type="nucleotide sequence ID" value="NZ_CP051298.1"/>
</dbReference>
<name>A0A858ZPR6_9BURK</name>
<accession>A0A858ZPR6</accession>
<dbReference type="Pfam" id="PF00078">
    <property type="entry name" value="RVT_1"/>
    <property type="match status" value="1"/>
</dbReference>
<keyword evidence="5 9" id="KW-0695">RNA-directed DNA polymerase</keyword>
<evidence type="ECO:0000256" key="1">
    <source>
        <dbReference type="ARBA" id="ARBA00022679"/>
    </source>
</evidence>
<reference evidence="9 10" key="1">
    <citation type="submission" date="2020-05" db="EMBL/GenBank/DDBJ databases">
        <title>Complete genome sequence of Alicycliphilus denitrificans DP3.</title>
        <authorList>
            <person name="Chen X."/>
        </authorList>
    </citation>
    <scope>NUCLEOTIDE SEQUENCE [LARGE SCALE GENOMIC DNA]</scope>
    <source>
        <strain evidence="9 10">DP3</strain>
    </source>
</reference>
<protein>
    <submittedName>
        <fullName evidence="9">RNA-directed DNA polymerase</fullName>
    </submittedName>
</protein>